<evidence type="ECO:0000256" key="6">
    <source>
        <dbReference type="ARBA" id="ARBA00023263"/>
    </source>
</evidence>
<evidence type="ECO:0000256" key="4">
    <source>
        <dbReference type="ARBA" id="ARBA00022723"/>
    </source>
</evidence>
<dbReference type="SUPFAM" id="SSF50998">
    <property type="entry name" value="Quinoprotein alcohol dehydrogenase-like"/>
    <property type="match status" value="1"/>
</dbReference>
<evidence type="ECO:0000256" key="2">
    <source>
        <dbReference type="ARBA" id="ARBA00008387"/>
    </source>
</evidence>
<name>A0A1H6XXS3_9PSED</name>
<comment type="subcellular location">
    <subcellularLocation>
        <location evidence="1">Fimbrium</location>
    </subcellularLocation>
</comment>
<reference evidence="9" key="1">
    <citation type="submission" date="2016-10" db="EMBL/GenBank/DDBJ databases">
        <authorList>
            <person name="Varghese N."/>
            <person name="Submissions S."/>
        </authorList>
    </citation>
    <scope>NUCLEOTIDE SEQUENCE [LARGE SCALE GENOMIC DNA]</scope>
    <source>
        <strain evidence="9">LMG 25967</strain>
    </source>
</reference>
<sequence length="785" mass="84321">MVETERSVTDSTRHSVITYAIDVYNKQPNADHTALLYSASQEVGGGRYFAATSADEIKAAIESVLSDILSISTTYAAVTLPLSATNRAQNENQVFIGMFRPDQKARPRWFGNLKRYQVGMFANNLIELADANGNQAVNPQTGFAAECAESFWTVHSDAYWEGLGITPAPRSQCLSSLNSVWSDLPDGPFVEKGGVAQEIRRRTSDRLIKTVSGTSLVNLTSAAIGGDTYYNYFIGSQGGLTDTGTTEVLGSDGKRPSIHGDVIHSRPLPVNYGGTIGTVVYYGANDGLFRAVKSSNGEELWALLAPEHLSQSDEEGVEYDTIKRLHDNSPKVSFPGKEYAEDDAEPLPKDYFFDGPVGQYVTYNNTSNQVDLAYIYPTMRRGGRMLYALNVTTPDSPSLLWRKGCPSLDNDTDCDAGFAGIGQIWSTPRTGKLAGYAGDPVIIFGGGYDTCEDTDHVNTTCSAKGDAYKGRGIYVLNARTGALIESFATDNAVVSDVNTVDVDFDGKIDYAYAADTGGNIWRVSFPAPVVPESGTPEDNVDDWSIAKIAFTSGDGRRFMNTPTLLALTDSGNDYVYLALGSGNRERPLESNYPYTTNAPNGVDDRFYVLRDQPGAAAAAVDLDDTEGSDGFMIDATTEPACDATGIYPGGAKKGWFMSMPGRGEQIVNPGAIAGGDVLFNSYRPGGTQVGMCSRPLGVATAYQMSLFNGSACGRQRSEEIAGGGMPIAPTISTVNIKVDPDCQGTACETVTETICIGCKGLKPTPIVPTINDSRKRVYWSSDIDR</sequence>
<evidence type="ECO:0000256" key="5">
    <source>
        <dbReference type="ARBA" id="ARBA00022837"/>
    </source>
</evidence>
<dbReference type="InterPro" id="IPR015943">
    <property type="entry name" value="WD40/YVTN_repeat-like_dom_sf"/>
</dbReference>
<keyword evidence="5" id="KW-0106">Calcium</keyword>
<evidence type="ECO:0000259" key="7">
    <source>
        <dbReference type="Pfam" id="PF05567"/>
    </source>
</evidence>
<dbReference type="AlphaFoldDB" id="A0A1H6XXS3"/>
<keyword evidence="4" id="KW-0479">Metal-binding</keyword>
<gene>
    <name evidence="8" type="ORF">SAMN05216201_10798</name>
</gene>
<dbReference type="GO" id="GO:0009289">
    <property type="term" value="C:pilus"/>
    <property type="evidence" value="ECO:0007669"/>
    <property type="project" value="UniProtKB-SubCell"/>
</dbReference>
<organism evidence="8 9">
    <name type="scientific">Pseudomonas linyingensis</name>
    <dbReference type="NCBI Taxonomy" id="915471"/>
    <lineage>
        <taxon>Bacteria</taxon>
        <taxon>Pseudomonadati</taxon>
        <taxon>Pseudomonadota</taxon>
        <taxon>Gammaproteobacteria</taxon>
        <taxon>Pseudomonadales</taxon>
        <taxon>Pseudomonadaceae</taxon>
        <taxon>Pseudomonas</taxon>
    </lineage>
</organism>
<keyword evidence="6" id="KW-0281">Fimbrium</keyword>
<proteinExistence type="inferred from homology"/>
<evidence type="ECO:0000256" key="3">
    <source>
        <dbReference type="ARBA" id="ARBA00022558"/>
    </source>
</evidence>
<dbReference type="InterPro" id="IPR008707">
    <property type="entry name" value="B-propeller_PilY1"/>
</dbReference>
<dbReference type="EMBL" id="FNZE01000007">
    <property type="protein sequence ID" value="SEJ33843.1"/>
    <property type="molecule type" value="Genomic_DNA"/>
</dbReference>
<dbReference type="InterPro" id="IPR011047">
    <property type="entry name" value="Quinoprotein_ADH-like_sf"/>
</dbReference>
<dbReference type="GO" id="GO:0046872">
    <property type="term" value="F:metal ion binding"/>
    <property type="evidence" value="ECO:0007669"/>
    <property type="project" value="UniProtKB-KW"/>
</dbReference>
<dbReference type="Proteomes" id="UP000242930">
    <property type="component" value="Unassembled WGS sequence"/>
</dbReference>
<evidence type="ECO:0000313" key="9">
    <source>
        <dbReference type="Proteomes" id="UP000242930"/>
    </source>
</evidence>
<protein>
    <submittedName>
        <fullName evidence="8">Type IV pilus assembly protein PilY1</fullName>
    </submittedName>
</protein>
<feature type="domain" description="PilY1 beta-propeller" evidence="7">
    <location>
        <begin position="278"/>
        <end position="545"/>
    </location>
</feature>
<keyword evidence="9" id="KW-1185">Reference proteome</keyword>
<comment type="similarity">
    <text evidence="2">Belongs to the PilY1 family.</text>
</comment>
<evidence type="ECO:0000313" key="8">
    <source>
        <dbReference type="EMBL" id="SEJ33843.1"/>
    </source>
</evidence>
<keyword evidence="3" id="KW-1029">Fimbrium biogenesis</keyword>
<dbReference type="Gene3D" id="2.130.10.10">
    <property type="entry name" value="YVTN repeat-like/Quinoprotein amine dehydrogenase"/>
    <property type="match status" value="1"/>
</dbReference>
<evidence type="ECO:0000256" key="1">
    <source>
        <dbReference type="ARBA" id="ARBA00004561"/>
    </source>
</evidence>
<dbReference type="Pfam" id="PF05567">
    <property type="entry name" value="T4P_PilY1"/>
    <property type="match status" value="1"/>
</dbReference>
<accession>A0A1H6XXS3</accession>
<dbReference type="STRING" id="915471.SAMN05216201_10798"/>